<gene>
    <name evidence="2" type="ORF">BP5796_00911</name>
</gene>
<organism evidence="2 3">
    <name type="scientific">Coleophoma crateriformis</name>
    <dbReference type="NCBI Taxonomy" id="565419"/>
    <lineage>
        <taxon>Eukaryota</taxon>
        <taxon>Fungi</taxon>
        <taxon>Dikarya</taxon>
        <taxon>Ascomycota</taxon>
        <taxon>Pezizomycotina</taxon>
        <taxon>Leotiomycetes</taxon>
        <taxon>Helotiales</taxon>
        <taxon>Dermateaceae</taxon>
        <taxon>Coleophoma</taxon>
    </lineage>
</organism>
<evidence type="ECO:0000313" key="2">
    <source>
        <dbReference type="EMBL" id="RDW95148.1"/>
    </source>
</evidence>
<accession>A0A3D8TBJ8</accession>
<dbReference type="AlphaFoldDB" id="A0A3D8TBJ8"/>
<protein>
    <submittedName>
        <fullName evidence="2">Uncharacterized protein</fullName>
    </submittedName>
</protein>
<name>A0A3D8TBJ8_9HELO</name>
<reference evidence="2 3" key="1">
    <citation type="journal article" date="2018" name="IMA Fungus">
        <title>IMA Genome-F 9: Draft genome sequence of Annulohypoxylon stygium, Aspergillus mulundensis, Berkeleyomyces basicola (syn. Thielaviopsis basicola), Ceratocystis smalleyi, two Cercospora beticola strains, Coleophoma cylindrospora, Fusarium fracticaudum, Phialophora cf. hyalina, and Morchella septimelata.</title>
        <authorList>
            <person name="Wingfield B.D."/>
            <person name="Bills G.F."/>
            <person name="Dong Y."/>
            <person name="Huang W."/>
            <person name="Nel W.J."/>
            <person name="Swalarsk-Parry B.S."/>
            <person name="Vaghefi N."/>
            <person name="Wilken P.M."/>
            <person name="An Z."/>
            <person name="de Beer Z.W."/>
            <person name="De Vos L."/>
            <person name="Chen L."/>
            <person name="Duong T.A."/>
            <person name="Gao Y."/>
            <person name="Hammerbacher A."/>
            <person name="Kikkert J.R."/>
            <person name="Li Y."/>
            <person name="Li H."/>
            <person name="Li K."/>
            <person name="Li Q."/>
            <person name="Liu X."/>
            <person name="Ma X."/>
            <person name="Naidoo K."/>
            <person name="Pethybridge S.J."/>
            <person name="Sun J."/>
            <person name="Steenkamp E.T."/>
            <person name="van der Nest M.A."/>
            <person name="van Wyk S."/>
            <person name="Wingfield M.J."/>
            <person name="Xiong C."/>
            <person name="Yue Q."/>
            <person name="Zhang X."/>
        </authorList>
    </citation>
    <scope>NUCLEOTIDE SEQUENCE [LARGE SCALE GENOMIC DNA]</scope>
    <source>
        <strain evidence="2 3">BP5796</strain>
    </source>
</reference>
<feature type="region of interest" description="Disordered" evidence="1">
    <location>
        <begin position="366"/>
        <end position="386"/>
    </location>
</feature>
<sequence length="441" mass="50457">MASENFGAELLKLAAHGNALTAALTKHAAEVSKETSISPLSTTIILVTSVLRCLAEDIAKHNTDHPVKAQIMTFLIGLCRENFDHVQFALDRVLGNIGIISQKLDLGGRYLRASMDETKARLWCTLDASRNILNADQTLELTRLVDQVPYIYRGLESLEAEVKRTTGFDLDTGSTKEVIREVQVEPAVERGKIVRRFVDDDVLSIRSTSSSLTEDQFIDMDEFYEAWVIRKDDSDTRRSGRSWRFLGLSVTEHVDEQSFWEVMPQLKSQEELKEQIEDLSADMLKSGHLDDVKDIVANLPDRVQEEIKYLLEDRERATTNGHQKHYWQVVDVEEMNPKQKSPAKTWLSKRKVNEPSEWTIIIKGQTSDDKKKHRPHRFHDPWRKPGPEQIRVDCPRVIPEFSERPPVVCGMSRSRYNEFPKKPSMGIHEMDVKIKNVLVGV</sequence>
<dbReference type="OrthoDB" id="3521105at2759"/>
<keyword evidence="3" id="KW-1185">Reference proteome</keyword>
<dbReference type="EMBL" id="PDLN01000001">
    <property type="protein sequence ID" value="RDW95148.1"/>
    <property type="molecule type" value="Genomic_DNA"/>
</dbReference>
<evidence type="ECO:0000313" key="3">
    <source>
        <dbReference type="Proteomes" id="UP000256328"/>
    </source>
</evidence>
<comment type="caution">
    <text evidence="2">The sequence shown here is derived from an EMBL/GenBank/DDBJ whole genome shotgun (WGS) entry which is preliminary data.</text>
</comment>
<dbReference type="Proteomes" id="UP000256328">
    <property type="component" value="Unassembled WGS sequence"/>
</dbReference>
<evidence type="ECO:0000256" key="1">
    <source>
        <dbReference type="SAM" id="MobiDB-lite"/>
    </source>
</evidence>
<proteinExistence type="predicted"/>